<dbReference type="AlphaFoldDB" id="A0A0A2MFN7"/>
<sequence length="169" mass="19560">MSQHNLYIDNKLVISRDFKAPKNLVYKALSEADRFEQWWGPSGFTTHVSTFDFRPEGICHYCLESPDGATMWGRFVFKEILPNRKIEFLNCFSDENAGVIRAPFSETWPLEMFNIITLEENNGTTVLTFIIAPYNASDTEIKTFGENHENMELGFKGTLDRLEDYLLKN</sequence>
<evidence type="ECO:0000256" key="1">
    <source>
        <dbReference type="ARBA" id="ARBA00006817"/>
    </source>
</evidence>
<comment type="caution">
    <text evidence="3">The sequence shown here is derived from an EMBL/GenBank/DDBJ whole genome shotgun (WGS) entry which is preliminary data.</text>
</comment>
<dbReference type="InterPro" id="IPR013538">
    <property type="entry name" value="ASHA1/2-like_C"/>
</dbReference>
<evidence type="ECO:0000313" key="3">
    <source>
        <dbReference type="EMBL" id="KGO90238.1"/>
    </source>
</evidence>
<dbReference type="InterPro" id="IPR023393">
    <property type="entry name" value="START-like_dom_sf"/>
</dbReference>
<proteinExistence type="inferred from homology"/>
<dbReference type="RefSeq" id="WP_026981222.1">
    <property type="nucleotide sequence ID" value="NZ_JRLW01000003.1"/>
</dbReference>
<dbReference type="Gene3D" id="3.30.530.20">
    <property type="match status" value="1"/>
</dbReference>
<feature type="domain" description="Activator of Hsp90 ATPase homologue 1/2-like C-terminal" evidence="2">
    <location>
        <begin position="19"/>
        <end position="166"/>
    </location>
</feature>
<dbReference type="Pfam" id="PF08327">
    <property type="entry name" value="AHSA1"/>
    <property type="match status" value="1"/>
</dbReference>
<accession>A0A0A2MFN7</accession>
<dbReference type="STRING" id="1121899.GCA_000430025_00189"/>
<dbReference type="OrthoDB" id="9795306at2"/>
<dbReference type="SUPFAM" id="SSF55961">
    <property type="entry name" value="Bet v1-like"/>
    <property type="match status" value="1"/>
</dbReference>
<protein>
    <recommendedName>
        <fullName evidence="2">Activator of Hsp90 ATPase homologue 1/2-like C-terminal domain-containing protein</fullName>
    </recommendedName>
</protein>
<evidence type="ECO:0000259" key="2">
    <source>
        <dbReference type="Pfam" id="PF08327"/>
    </source>
</evidence>
<evidence type="ECO:0000313" key="4">
    <source>
        <dbReference type="Proteomes" id="UP000030121"/>
    </source>
</evidence>
<name>A0A0A2MFN7_9FLAO</name>
<keyword evidence="4" id="KW-1185">Reference proteome</keyword>
<organism evidence="3 4">
    <name type="scientific">Flavobacterium suncheonense GH29-5 = DSM 17707</name>
    <dbReference type="NCBI Taxonomy" id="1121899"/>
    <lineage>
        <taxon>Bacteria</taxon>
        <taxon>Pseudomonadati</taxon>
        <taxon>Bacteroidota</taxon>
        <taxon>Flavobacteriia</taxon>
        <taxon>Flavobacteriales</taxon>
        <taxon>Flavobacteriaceae</taxon>
        <taxon>Flavobacterium</taxon>
    </lineage>
</organism>
<dbReference type="eggNOG" id="COG3832">
    <property type="taxonomic scope" value="Bacteria"/>
</dbReference>
<reference evidence="3 4" key="1">
    <citation type="submission" date="2013-09" db="EMBL/GenBank/DDBJ databases">
        <authorList>
            <person name="Zeng Z."/>
            <person name="Chen C."/>
        </authorList>
    </citation>
    <scope>NUCLEOTIDE SEQUENCE [LARGE SCALE GENOMIC DNA]</scope>
    <source>
        <strain evidence="3 4">GH29-5</strain>
    </source>
</reference>
<dbReference type="Proteomes" id="UP000030121">
    <property type="component" value="Unassembled WGS sequence"/>
</dbReference>
<comment type="similarity">
    <text evidence="1">Belongs to the AHA1 family.</text>
</comment>
<gene>
    <name evidence="3" type="ORF">Q764_04060</name>
</gene>
<dbReference type="CDD" id="cd07814">
    <property type="entry name" value="SRPBCC_CalC_Aha1-like"/>
    <property type="match status" value="1"/>
</dbReference>
<dbReference type="EMBL" id="JRLW01000003">
    <property type="protein sequence ID" value="KGO90238.1"/>
    <property type="molecule type" value="Genomic_DNA"/>
</dbReference>